<dbReference type="AlphaFoldDB" id="A0A840BS42"/>
<sequence length="364" mass="40813">MTHLAASLGISDVALGKACRRALIPVPPRGHWARVAASNERPPTPPLPARGLGQAELVTFGFRRWPPSDAEFEHLPPAPSYSESLEALIEQASRFIGKGRVSRGLEPLTPAVAKVMEADEVRRRKCAESAWHWDKPKLDTPEAQRRLKILNALGLLISRTDAQLIAVSDDALSARVCVGEQHLSFVFEYAKKSARQKTRTPNLTFRLEVSVAQWEEIATRWSDEAGHRIEEELRHMAVSALVFGELAHRASAIRQHQWLVERRDALHETARREAEAREQARREARQRRQNAQIKQLLAASEALRQSEAIRALVDAMAAKRGVDADEAFLSWKRWALEQADRLDPRHADIGGFVRSFTPDDDDGG</sequence>
<evidence type="ECO:0000313" key="2">
    <source>
        <dbReference type="EMBL" id="MBB4013646.1"/>
    </source>
</evidence>
<protein>
    <submittedName>
        <fullName evidence="2">Uncharacterized protein</fullName>
    </submittedName>
</protein>
<name>A0A840BS42_9RHOO</name>
<dbReference type="EMBL" id="JACIET010000002">
    <property type="protein sequence ID" value="MBB4013646.1"/>
    <property type="molecule type" value="Genomic_DNA"/>
</dbReference>
<dbReference type="Proteomes" id="UP000561045">
    <property type="component" value="Unassembled WGS sequence"/>
</dbReference>
<keyword evidence="3" id="KW-1185">Reference proteome</keyword>
<accession>A0A840BS42</accession>
<evidence type="ECO:0000313" key="3">
    <source>
        <dbReference type="Proteomes" id="UP000561045"/>
    </source>
</evidence>
<organism evidence="2 3">
    <name type="scientific">Niveibacterium umoris</name>
    <dbReference type="NCBI Taxonomy" id="1193620"/>
    <lineage>
        <taxon>Bacteria</taxon>
        <taxon>Pseudomonadati</taxon>
        <taxon>Pseudomonadota</taxon>
        <taxon>Betaproteobacteria</taxon>
        <taxon>Rhodocyclales</taxon>
        <taxon>Rhodocyclaceae</taxon>
        <taxon>Niveibacterium</taxon>
    </lineage>
</organism>
<feature type="coiled-coil region" evidence="1">
    <location>
        <begin position="263"/>
        <end position="294"/>
    </location>
</feature>
<comment type="caution">
    <text evidence="2">The sequence shown here is derived from an EMBL/GenBank/DDBJ whole genome shotgun (WGS) entry which is preliminary data.</text>
</comment>
<proteinExistence type="predicted"/>
<evidence type="ECO:0000256" key="1">
    <source>
        <dbReference type="SAM" id="Coils"/>
    </source>
</evidence>
<gene>
    <name evidence="2" type="ORF">GGR36_002992</name>
</gene>
<dbReference type="RefSeq" id="WP_183635579.1">
    <property type="nucleotide sequence ID" value="NZ_BAABLE010000005.1"/>
</dbReference>
<reference evidence="2 3" key="1">
    <citation type="submission" date="2020-08" db="EMBL/GenBank/DDBJ databases">
        <title>Genomic Encyclopedia of Type Strains, Phase IV (KMG-IV): sequencing the most valuable type-strain genomes for metagenomic binning, comparative biology and taxonomic classification.</title>
        <authorList>
            <person name="Goeker M."/>
        </authorList>
    </citation>
    <scope>NUCLEOTIDE SEQUENCE [LARGE SCALE GENOMIC DNA]</scope>
    <source>
        <strain evidence="2 3">DSM 106739</strain>
    </source>
</reference>
<keyword evidence="1" id="KW-0175">Coiled coil</keyword>